<dbReference type="GO" id="GO:0061799">
    <property type="term" value="F:cyclic pyranopterin monophosphate synthase activity"/>
    <property type="evidence" value="ECO:0007669"/>
    <property type="project" value="UniProtKB-UniRule"/>
</dbReference>
<reference evidence="8 9" key="1">
    <citation type="submission" date="2011-08" db="EMBL/GenBank/DDBJ databases">
        <authorList>
            <person name="Weinstock G."/>
            <person name="Sodergren E."/>
            <person name="Clifton S."/>
            <person name="Fulton L."/>
            <person name="Fulton B."/>
            <person name="Courtney L."/>
            <person name="Fronick C."/>
            <person name="Harrison M."/>
            <person name="Strong C."/>
            <person name="Farmer C."/>
            <person name="Delahaunty K."/>
            <person name="Markovic C."/>
            <person name="Hall O."/>
            <person name="Minx P."/>
            <person name="Tomlinson C."/>
            <person name="Mitreva M."/>
            <person name="Hou S."/>
            <person name="Chen J."/>
            <person name="Wollam A."/>
            <person name="Pepin K.H."/>
            <person name="Johnson M."/>
            <person name="Bhonagiri V."/>
            <person name="Zhang X."/>
            <person name="Suruliraj S."/>
            <person name="Warren W."/>
            <person name="Chinwalla A."/>
            <person name="Mardis E.R."/>
            <person name="Wilson R.K."/>
        </authorList>
    </citation>
    <scope>NUCLEOTIDE SEQUENCE [LARGE SCALE GENOMIC DNA]</scope>
    <source>
        <strain evidence="8 9">F0357</strain>
    </source>
</reference>
<comment type="catalytic activity">
    <reaction evidence="1 6">
        <text>(8S)-3',8-cyclo-7,8-dihydroguanosine 5'-triphosphate = cyclic pyranopterin phosphate + diphosphate</text>
        <dbReference type="Rhea" id="RHEA:49580"/>
        <dbReference type="ChEBI" id="CHEBI:33019"/>
        <dbReference type="ChEBI" id="CHEBI:59648"/>
        <dbReference type="ChEBI" id="CHEBI:131766"/>
        <dbReference type="EC" id="4.6.1.17"/>
    </reaction>
</comment>
<dbReference type="SUPFAM" id="SSF55040">
    <property type="entry name" value="Molybdenum cofactor biosynthesis protein C, MoaC"/>
    <property type="match status" value="1"/>
</dbReference>
<dbReference type="eggNOG" id="COG0315">
    <property type="taxonomic scope" value="Bacteria"/>
</dbReference>
<keyword evidence="5 6" id="KW-0456">Lyase</keyword>
<keyword evidence="9" id="KW-1185">Reference proteome</keyword>
<evidence type="ECO:0000313" key="8">
    <source>
        <dbReference type="EMBL" id="EHM42489.1"/>
    </source>
</evidence>
<name>G9YG59_9FIRM</name>
<dbReference type="InterPro" id="IPR047594">
    <property type="entry name" value="MoaC_bact/euk"/>
</dbReference>
<comment type="subunit">
    <text evidence="6">Homohexamer; trimer of dimers.</text>
</comment>
<dbReference type="PATRIC" id="fig|861450.3.peg.597"/>
<sequence>MAELTHIDEKGNAHMVDVSEKRSTVRTAIATGSITMNRQCYNAVKNGGIPKGDVLAAARIAGIMAAKRTNELIPLCHLLQLTQCSIEFIFHEKECRIDTICLVKCRGRTGVEMEALTGVSVSLLTMYDMCKAVDKSMVLSDIHLKEKSGGKSGRFIYGKTGDANEG</sequence>
<dbReference type="RefSeq" id="WP_006789612.1">
    <property type="nucleotide sequence ID" value="NZ_JH417572.1"/>
</dbReference>
<feature type="binding site" evidence="6">
    <location>
        <begin position="75"/>
        <end position="77"/>
    </location>
    <ligand>
        <name>substrate</name>
    </ligand>
</feature>
<dbReference type="PANTHER" id="PTHR22960">
    <property type="entry name" value="MOLYBDOPTERIN COFACTOR SYNTHESIS PROTEIN A"/>
    <property type="match status" value="1"/>
</dbReference>
<dbReference type="STRING" id="861450.HMPREF0080_00623"/>
<comment type="caution">
    <text evidence="8">The sequence shown here is derived from an EMBL/GenBank/DDBJ whole genome shotgun (WGS) entry which is preliminary data.</text>
</comment>
<dbReference type="NCBIfam" id="NF006870">
    <property type="entry name" value="PRK09364.1"/>
    <property type="match status" value="1"/>
</dbReference>
<dbReference type="OrthoDB" id="9794429at2"/>
<accession>G9YG59</accession>
<dbReference type="UniPathway" id="UPA00344"/>
<organism evidence="8 9">
    <name type="scientific">Anaeroglobus geminatus F0357</name>
    <dbReference type="NCBI Taxonomy" id="861450"/>
    <lineage>
        <taxon>Bacteria</taxon>
        <taxon>Bacillati</taxon>
        <taxon>Bacillota</taxon>
        <taxon>Negativicutes</taxon>
        <taxon>Veillonellales</taxon>
        <taxon>Veillonellaceae</taxon>
        <taxon>Anaeroglobus</taxon>
    </lineage>
</organism>
<dbReference type="AlphaFoldDB" id="G9YG59"/>
<dbReference type="InterPro" id="IPR036522">
    <property type="entry name" value="MoaC_sf"/>
</dbReference>
<keyword evidence="4 6" id="KW-0501">Molybdenum cofactor biosynthesis</keyword>
<dbReference type="InterPro" id="IPR002820">
    <property type="entry name" value="Mopterin_CF_biosynth-C_dom"/>
</dbReference>
<dbReference type="HAMAP" id="MF_01224_B">
    <property type="entry name" value="MoaC_B"/>
    <property type="match status" value="1"/>
</dbReference>
<comment type="pathway">
    <text evidence="2 6">Cofactor biosynthesis; molybdopterin biosynthesis.</text>
</comment>
<dbReference type="Proteomes" id="UP000005481">
    <property type="component" value="Unassembled WGS sequence"/>
</dbReference>
<gene>
    <name evidence="6" type="primary">moaC</name>
    <name evidence="8" type="ORF">HMPREF0080_00623</name>
</gene>
<evidence type="ECO:0000256" key="2">
    <source>
        <dbReference type="ARBA" id="ARBA00005046"/>
    </source>
</evidence>
<dbReference type="InterPro" id="IPR023045">
    <property type="entry name" value="MoaC"/>
</dbReference>
<dbReference type="Gene3D" id="3.30.70.640">
    <property type="entry name" value="Molybdopterin cofactor biosynthesis C (MoaC) domain"/>
    <property type="match status" value="1"/>
</dbReference>
<evidence type="ECO:0000259" key="7">
    <source>
        <dbReference type="Pfam" id="PF01967"/>
    </source>
</evidence>
<proteinExistence type="inferred from homology"/>
<evidence type="ECO:0000313" key="9">
    <source>
        <dbReference type="Proteomes" id="UP000005481"/>
    </source>
</evidence>
<comment type="function">
    <text evidence="6">Catalyzes the conversion of (8S)-3',8-cyclo-7,8-dihydroguanosine 5'-triphosphate to cyclic pyranopterin monophosphate (cPMP).</text>
</comment>
<evidence type="ECO:0000256" key="6">
    <source>
        <dbReference type="HAMAP-Rule" id="MF_01224"/>
    </source>
</evidence>
<dbReference type="NCBIfam" id="TIGR00581">
    <property type="entry name" value="moaC"/>
    <property type="match status" value="1"/>
</dbReference>
<evidence type="ECO:0000256" key="4">
    <source>
        <dbReference type="ARBA" id="ARBA00023150"/>
    </source>
</evidence>
<evidence type="ECO:0000256" key="1">
    <source>
        <dbReference type="ARBA" id="ARBA00001637"/>
    </source>
</evidence>
<dbReference type="EMBL" id="AGCJ01000018">
    <property type="protein sequence ID" value="EHM42489.1"/>
    <property type="molecule type" value="Genomic_DNA"/>
</dbReference>
<dbReference type="CDD" id="cd01420">
    <property type="entry name" value="MoaC_PE"/>
    <property type="match status" value="1"/>
</dbReference>
<feature type="domain" description="Molybdopterin cofactor biosynthesis C (MoaC)" evidence="7">
    <location>
        <begin position="15"/>
        <end position="150"/>
    </location>
</feature>
<feature type="active site" evidence="6">
    <location>
        <position position="128"/>
    </location>
</feature>
<dbReference type="InterPro" id="IPR050105">
    <property type="entry name" value="MoCo_biosynth_MoaA/MoaC"/>
</dbReference>
<protein>
    <recommendedName>
        <fullName evidence="3 6">Cyclic pyranopterin monophosphate synthase</fullName>
        <ecNumber evidence="3 6">4.6.1.17</ecNumber>
    </recommendedName>
    <alternativeName>
        <fullName evidence="6">Molybdenum cofactor biosynthesis protein C</fullName>
    </alternativeName>
</protein>
<evidence type="ECO:0000256" key="5">
    <source>
        <dbReference type="ARBA" id="ARBA00023239"/>
    </source>
</evidence>
<feature type="binding site" evidence="6">
    <location>
        <begin position="113"/>
        <end position="114"/>
    </location>
    <ligand>
        <name>substrate</name>
    </ligand>
</feature>
<evidence type="ECO:0000256" key="3">
    <source>
        <dbReference type="ARBA" id="ARBA00012575"/>
    </source>
</evidence>
<dbReference type="EC" id="4.6.1.17" evidence="3 6"/>
<dbReference type="Pfam" id="PF01967">
    <property type="entry name" value="MoaC"/>
    <property type="match status" value="1"/>
</dbReference>
<dbReference type="GO" id="GO:0006777">
    <property type="term" value="P:Mo-molybdopterin cofactor biosynthetic process"/>
    <property type="evidence" value="ECO:0007669"/>
    <property type="project" value="UniProtKB-UniRule"/>
</dbReference>
<comment type="similarity">
    <text evidence="6">Belongs to the MoaC family.</text>
</comment>
<dbReference type="HOGENOM" id="CLU_074693_1_1_9"/>